<evidence type="ECO:0000313" key="6">
    <source>
        <dbReference type="Proteomes" id="UP000445000"/>
    </source>
</evidence>
<gene>
    <name evidence="5" type="primary">argI2</name>
    <name evidence="5" type="ORF">GCM10011487_31090</name>
</gene>
<name>A0A829YCW2_9GAMM</name>
<keyword evidence="6" id="KW-1185">Reference proteome</keyword>
<dbReference type="InterPro" id="IPR006035">
    <property type="entry name" value="Ureohydrolase"/>
</dbReference>
<evidence type="ECO:0000256" key="4">
    <source>
        <dbReference type="PROSITE-ProRule" id="PRU00742"/>
    </source>
</evidence>
<comment type="caution">
    <text evidence="5">The sequence shown here is derived from an EMBL/GenBank/DDBJ whole genome shotgun (WGS) entry which is preliminary data.</text>
</comment>
<dbReference type="Gene3D" id="3.40.800.10">
    <property type="entry name" value="Ureohydrolase domain"/>
    <property type="match status" value="1"/>
</dbReference>
<dbReference type="Proteomes" id="UP000445000">
    <property type="component" value="Unassembled WGS sequence"/>
</dbReference>
<keyword evidence="1" id="KW-0479">Metal-binding</keyword>
<keyword evidence="2" id="KW-0378">Hydrolase</keyword>
<protein>
    <submittedName>
        <fullName evidence="5">Arginase</fullName>
    </submittedName>
</protein>
<dbReference type="InterPro" id="IPR023696">
    <property type="entry name" value="Ureohydrolase_dom_sf"/>
</dbReference>
<dbReference type="GO" id="GO:0004053">
    <property type="term" value="F:arginase activity"/>
    <property type="evidence" value="ECO:0007669"/>
    <property type="project" value="TreeGrafter"/>
</dbReference>
<dbReference type="PANTHER" id="PTHR43782">
    <property type="entry name" value="ARGINASE"/>
    <property type="match status" value="1"/>
</dbReference>
<reference evidence="6" key="1">
    <citation type="submission" date="2020-01" db="EMBL/GenBank/DDBJ databases">
        <title>'Steroidobacter agaridevorans' sp. nov., agar-degrading bacteria isolated from rhizosphere soils.</title>
        <authorList>
            <person name="Ikenaga M."/>
            <person name="Kataoka M."/>
            <person name="Murouchi A."/>
            <person name="Katsuragi S."/>
            <person name="Sakai M."/>
        </authorList>
    </citation>
    <scope>NUCLEOTIDE SEQUENCE [LARGE SCALE GENOMIC DNA]</scope>
    <source>
        <strain evidence="6">YU21-B</strain>
    </source>
</reference>
<dbReference type="CDD" id="cd09999">
    <property type="entry name" value="Arginase-like_1"/>
    <property type="match status" value="1"/>
</dbReference>
<evidence type="ECO:0000256" key="1">
    <source>
        <dbReference type="ARBA" id="ARBA00022723"/>
    </source>
</evidence>
<dbReference type="SUPFAM" id="SSF52768">
    <property type="entry name" value="Arginase/deacetylase"/>
    <property type="match status" value="1"/>
</dbReference>
<evidence type="ECO:0000313" key="5">
    <source>
        <dbReference type="EMBL" id="GFE81109.1"/>
    </source>
</evidence>
<dbReference type="PROSITE" id="PS51409">
    <property type="entry name" value="ARGINASE_2"/>
    <property type="match status" value="1"/>
</dbReference>
<dbReference type="AlphaFoldDB" id="A0A829YCW2"/>
<proteinExistence type="inferred from homology"/>
<dbReference type="Pfam" id="PF00491">
    <property type="entry name" value="Arginase"/>
    <property type="match status" value="1"/>
</dbReference>
<dbReference type="GO" id="GO:0030145">
    <property type="term" value="F:manganese ion binding"/>
    <property type="evidence" value="ECO:0007669"/>
    <property type="project" value="TreeGrafter"/>
</dbReference>
<sequence>MPLTKHLQNRHYAVLEAPSTLGLRSEGVDRLPEVLLEQGLAERLSARHAGCIKPDSRSSQRDLETNVLNGKDIASYSYKLADAMGALLDAGDFPVVLGGDCSIVLGSALALKRRGRYGLLFVDGQADFFQPEAEPYGEAASMDLALVTGHGPTLLTHFDGDSPLIRPMDAVAFGYRDHEDQAQFGSQPLPSELRAFDLPAIQRLGVGRAAEEAVRHLSRGDLDGFWIHVDADCLDDAVMPAVDFRLAGGLSPDHLETVLKTALDSGRAVGIEVTIYNPALDPDGRAGKLLTDLLVSALSGDTARA</sequence>
<dbReference type="GO" id="GO:0005737">
    <property type="term" value="C:cytoplasm"/>
    <property type="evidence" value="ECO:0007669"/>
    <property type="project" value="TreeGrafter"/>
</dbReference>
<dbReference type="EMBL" id="BLJN01000003">
    <property type="protein sequence ID" value="GFE81109.1"/>
    <property type="molecule type" value="Genomic_DNA"/>
</dbReference>
<dbReference type="PANTHER" id="PTHR43782:SF3">
    <property type="entry name" value="ARGINASE"/>
    <property type="match status" value="1"/>
</dbReference>
<evidence type="ECO:0000256" key="2">
    <source>
        <dbReference type="ARBA" id="ARBA00022801"/>
    </source>
</evidence>
<keyword evidence="3" id="KW-0464">Manganese</keyword>
<comment type="similarity">
    <text evidence="4">Belongs to the arginase family.</text>
</comment>
<evidence type="ECO:0000256" key="3">
    <source>
        <dbReference type="ARBA" id="ARBA00023211"/>
    </source>
</evidence>
<organism evidence="5 6">
    <name type="scientific">Steroidobacter agaridevorans</name>
    <dbReference type="NCBI Taxonomy" id="2695856"/>
    <lineage>
        <taxon>Bacteria</taxon>
        <taxon>Pseudomonadati</taxon>
        <taxon>Pseudomonadota</taxon>
        <taxon>Gammaproteobacteria</taxon>
        <taxon>Steroidobacterales</taxon>
        <taxon>Steroidobacteraceae</taxon>
        <taxon>Steroidobacter</taxon>
    </lineage>
</organism>
<accession>A0A829YCW2</accession>